<dbReference type="HOGENOM" id="CLU_1663553_0_0_1"/>
<feature type="compositionally biased region" description="Low complexity" evidence="1">
    <location>
        <begin position="25"/>
        <end position="38"/>
    </location>
</feature>
<dbReference type="Proteomes" id="UP000006591">
    <property type="component" value="Chromosome 5"/>
</dbReference>
<reference evidence="2" key="1">
    <citation type="submission" date="2015-04" db="UniProtKB">
        <authorList>
            <consortium name="EnsemblPlants"/>
        </authorList>
    </citation>
    <scope>IDENTIFICATION</scope>
    <source>
        <strain evidence="2">SL10</strain>
    </source>
</reference>
<evidence type="ECO:0000313" key="3">
    <source>
        <dbReference type="Proteomes" id="UP000006591"/>
    </source>
</evidence>
<keyword evidence="3" id="KW-1185">Reference proteome</keyword>
<sequence>MRGGPSSALPPLAGCRLPKLRLHRSVPPQLRRSPSPSAARRHRRRLDDGRSVPLLARSGLKVAGSGLGRRWRRWRLEGGSSRSKAAAAARLLEQQLEGGGGGSTTASPRPLYSAVEVPSIGSRLPAGWQLLFRVSLPVNCYCLAWAHGRYHNMRQTLDLS</sequence>
<dbReference type="AlphaFoldDB" id="A0A0E0HB48"/>
<dbReference type="Gramene" id="ONIVA05G08040.2">
    <property type="protein sequence ID" value="ONIVA05G08040.2"/>
    <property type="gene ID" value="ONIVA05G08040"/>
</dbReference>
<dbReference type="OMA" id="NCYCLAW"/>
<organism evidence="2">
    <name type="scientific">Oryza nivara</name>
    <name type="common">Indian wild rice</name>
    <name type="synonym">Oryza sativa f. spontanea</name>
    <dbReference type="NCBI Taxonomy" id="4536"/>
    <lineage>
        <taxon>Eukaryota</taxon>
        <taxon>Viridiplantae</taxon>
        <taxon>Streptophyta</taxon>
        <taxon>Embryophyta</taxon>
        <taxon>Tracheophyta</taxon>
        <taxon>Spermatophyta</taxon>
        <taxon>Magnoliopsida</taxon>
        <taxon>Liliopsida</taxon>
        <taxon>Poales</taxon>
        <taxon>Poaceae</taxon>
        <taxon>BOP clade</taxon>
        <taxon>Oryzoideae</taxon>
        <taxon>Oryzeae</taxon>
        <taxon>Oryzinae</taxon>
        <taxon>Oryza</taxon>
    </lineage>
</organism>
<feature type="region of interest" description="Disordered" evidence="1">
    <location>
        <begin position="1"/>
        <end position="50"/>
    </location>
</feature>
<proteinExistence type="predicted"/>
<name>A0A0E0HB48_ORYNI</name>
<accession>A0A0E0HB48</accession>
<reference evidence="2" key="2">
    <citation type="submission" date="2018-04" db="EMBL/GenBank/DDBJ databases">
        <title>OnivRS2 (Oryza nivara Reference Sequence Version 2).</title>
        <authorList>
            <person name="Zhang J."/>
            <person name="Kudrna D."/>
            <person name="Lee S."/>
            <person name="Talag J."/>
            <person name="Rajasekar S."/>
            <person name="Welchert J."/>
            <person name="Hsing Y.-I."/>
            <person name="Wing R.A."/>
        </authorList>
    </citation>
    <scope>NUCLEOTIDE SEQUENCE [LARGE SCALE GENOMIC DNA]</scope>
    <source>
        <strain evidence="2">SL10</strain>
    </source>
</reference>
<dbReference type="EnsemblPlants" id="ONIVA05G08040.2">
    <property type="protein sequence ID" value="ONIVA05G08040.2"/>
    <property type="gene ID" value="ONIVA05G08040"/>
</dbReference>
<evidence type="ECO:0000256" key="1">
    <source>
        <dbReference type="SAM" id="MobiDB-lite"/>
    </source>
</evidence>
<evidence type="ECO:0000313" key="2">
    <source>
        <dbReference type="EnsemblPlants" id="ONIVA05G08040.2"/>
    </source>
</evidence>
<protein>
    <submittedName>
        <fullName evidence="2">Uncharacterized protein</fullName>
    </submittedName>
</protein>